<dbReference type="SUPFAM" id="SSF51445">
    <property type="entry name" value="(Trans)glycosidases"/>
    <property type="match status" value="1"/>
</dbReference>
<dbReference type="InterPro" id="IPR050985">
    <property type="entry name" value="Alpha-glycosidase_related"/>
</dbReference>
<reference evidence="2" key="1">
    <citation type="submission" date="2020-11" db="EMBL/GenBank/DDBJ databases">
        <authorList>
            <person name="Tran Van P."/>
        </authorList>
    </citation>
    <scope>NUCLEOTIDE SEQUENCE</scope>
</reference>
<dbReference type="AlphaFoldDB" id="A0A7R8ZK25"/>
<dbReference type="InterPro" id="IPR013780">
    <property type="entry name" value="Glyco_hydro_b"/>
</dbReference>
<protein>
    <recommendedName>
        <fullName evidence="1">Glycosyl hydrolase family 31 C-terminal domain-containing protein</fullName>
    </recommendedName>
</protein>
<dbReference type="Gene3D" id="2.60.40.1180">
    <property type="entry name" value="Golgi alpha-mannosidase II"/>
    <property type="match status" value="1"/>
</dbReference>
<name>A0A7R8ZK25_9CRUS</name>
<dbReference type="OrthoDB" id="6379037at2759"/>
<dbReference type="InterPro" id="IPR048395">
    <property type="entry name" value="Glyco_hydro_31_C"/>
</dbReference>
<gene>
    <name evidence="2" type="ORF">CTOB1V02_LOCUS1034</name>
</gene>
<dbReference type="PANTHER" id="PTHR43053:SF6">
    <property type="entry name" value="SITS-BINDING PROTEIN"/>
    <property type="match status" value="1"/>
</dbReference>
<dbReference type="EMBL" id="OB660142">
    <property type="protein sequence ID" value="CAD7223039.1"/>
    <property type="molecule type" value="Genomic_DNA"/>
</dbReference>
<sequence>MRAAEPRIGSALKAHCKRFPQSLRCLPGDPYLTENLQLERTVWLERTLDHPQGDTKNSADIRLVGANLLFCCHSIRKRRGWDETSDQNFVVELWRGRLSRTREGRGNRTSAHPREGMNGTVWLEWTLDHPRGDPKKSTAIRLVGSNLLFCLREGFLVPGSMARTPALTQFRGQQGMALLDGTNPVARTWLNRKLRALTKKYNITNFVLDAGSAKNVPPGAKFRNGLENPDQHVIDLAQALTNGTNLLAVYPPIENSTACALILQDSTKPDVARRLLRRVLELNSFNYTCYLPALSYSFYELIKDPALSHRYQQLTKFLAFRPWIYNEDTLTPVTSPMGDKRFRKEIRFARILPMWVISSSKDAYKIDDQFVLGPSLFIAPILDSTNTRRIFVPEGRWKDSSNMVHNGPKWIEEYWAGWEVPFFIRVEKRERTKYGW</sequence>
<accession>A0A7R8ZK25</accession>
<dbReference type="Pfam" id="PF21365">
    <property type="entry name" value="Glyco_hydro_31_3rd"/>
    <property type="match status" value="1"/>
</dbReference>
<feature type="domain" description="Glycosyl hydrolase family 31 C-terminal" evidence="1">
    <location>
        <begin position="355"/>
        <end position="425"/>
    </location>
</feature>
<evidence type="ECO:0000313" key="2">
    <source>
        <dbReference type="EMBL" id="CAD7223039.1"/>
    </source>
</evidence>
<proteinExistence type="predicted"/>
<dbReference type="SUPFAM" id="SSF51011">
    <property type="entry name" value="Glycosyl hydrolase domain"/>
    <property type="match status" value="1"/>
</dbReference>
<evidence type="ECO:0000259" key="1">
    <source>
        <dbReference type="Pfam" id="PF21365"/>
    </source>
</evidence>
<dbReference type="Gene3D" id="3.20.20.80">
    <property type="entry name" value="Glycosidases"/>
    <property type="match status" value="1"/>
</dbReference>
<organism evidence="2">
    <name type="scientific">Cyprideis torosa</name>
    <dbReference type="NCBI Taxonomy" id="163714"/>
    <lineage>
        <taxon>Eukaryota</taxon>
        <taxon>Metazoa</taxon>
        <taxon>Ecdysozoa</taxon>
        <taxon>Arthropoda</taxon>
        <taxon>Crustacea</taxon>
        <taxon>Oligostraca</taxon>
        <taxon>Ostracoda</taxon>
        <taxon>Podocopa</taxon>
        <taxon>Podocopida</taxon>
        <taxon>Cytherocopina</taxon>
        <taxon>Cytheroidea</taxon>
        <taxon>Cytherideidae</taxon>
        <taxon>Cyprideis</taxon>
    </lineage>
</organism>
<dbReference type="InterPro" id="IPR017853">
    <property type="entry name" value="GH"/>
</dbReference>
<dbReference type="PANTHER" id="PTHR43053">
    <property type="entry name" value="GLYCOSIDASE FAMILY 31"/>
    <property type="match status" value="1"/>
</dbReference>